<dbReference type="Proteomes" id="UP000663720">
    <property type="component" value="Chromosome"/>
</dbReference>
<name>A0A975B7H5_9BACT</name>
<accession>A0A975B7H5</accession>
<evidence type="ECO:0000313" key="1">
    <source>
        <dbReference type="EMBL" id="QTA80214.1"/>
    </source>
</evidence>
<gene>
    <name evidence="1" type="ORF">dnl_25080</name>
</gene>
<dbReference type="AlphaFoldDB" id="A0A975B7H5"/>
<reference evidence="1" key="1">
    <citation type="journal article" date="2021" name="Microb. Physiol.">
        <title>Proteogenomic Insights into the Physiology of Marine, Sulfate-Reducing, Filamentous Desulfonema limicola and Desulfonema magnum.</title>
        <authorList>
            <person name="Schnaars V."/>
            <person name="Wohlbrand L."/>
            <person name="Scheve S."/>
            <person name="Hinrichs C."/>
            <person name="Reinhardt R."/>
            <person name="Rabus R."/>
        </authorList>
    </citation>
    <scope>NUCLEOTIDE SEQUENCE</scope>
    <source>
        <strain evidence="1">5ac10</strain>
    </source>
</reference>
<dbReference type="EMBL" id="CP061799">
    <property type="protein sequence ID" value="QTA80214.1"/>
    <property type="molecule type" value="Genomic_DNA"/>
</dbReference>
<sequence>MLFGYSKTESLINRLMAFIKSSAHLTLLIPIFRTPVKTGFRCRKEPVVGIHEML</sequence>
<keyword evidence="2" id="KW-1185">Reference proteome</keyword>
<dbReference type="KEGG" id="dli:dnl_25080"/>
<proteinExistence type="predicted"/>
<organism evidence="1 2">
    <name type="scientific">Desulfonema limicola</name>
    <dbReference type="NCBI Taxonomy" id="45656"/>
    <lineage>
        <taxon>Bacteria</taxon>
        <taxon>Pseudomonadati</taxon>
        <taxon>Thermodesulfobacteriota</taxon>
        <taxon>Desulfobacteria</taxon>
        <taxon>Desulfobacterales</taxon>
        <taxon>Desulfococcaceae</taxon>
        <taxon>Desulfonema</taxon>
    </lineage>
</organism>
<protein>
    <submittedName>
        <fullName evidence="1">Uncharacterized protein</fullName>
    </submittedName>
</protein>
<evidence type="ECO:0000313" key="2">
    <source>
        <dbReference type="Proteomes" id="UP000663720"/>
    </source>
</evidence>